<dbReference type="EMBL" id="SMLB01000067">
    <property type="protein sequence ID" value="TDD64495.1"/>
    <property type="molecule type" value="Genomic_DNA"/>
</dbReference>
<name>A0A4R4ZZI2_9ACTN</name>
<sequence>MTAADDRNADCQVKWCDETGSHAVHRKYLASVNGGIRGSGLVGVNVAQRVQPHSSVCVELTITTPWASTAGYLFAAPYVPDIAAALVDAASRARDLDGARRRKDDQHPPTA</sequence>
<accession>A0A4R4ZZI2</accession>
<keyword evidence="2" id="KW-1185">Reference proteome</keyword>
<gene>
    <name evidence="1" type="ORF">E1262_28010</name>
</gene>
<organism evidence="1 2">
    <name type="scientific">Jiangella aurantiaca</name>
    <dbReference type="NCBI Taxonomy" id="2530373"/>
    <lineage>
        <taxon>Bacteria</taxon>
        <taxon>Bacillati</taxon>
        <taxon>Actinomycetota</taxon>
        <taxon>Actinomycetes</taxon>
        <taxon>Jiangellales</taxon>
        <taxon>Jiangellaceae</taxon>
        <taxon>Jiangella</taxon>
    </lineage>
</organism>
<evidence type="ECO:0000313" key="2">
    <source>
        <dbReference type="Proteomes" id="UP000295217"/>
    </source>
</evidence>
<dbReference type="OrthoDB" id="5192354at2"/>
<dbReference type="Proteomes" id="UP000295217">
    <property type="component" value="Unassembled WGS sequence"/>
</dbReference>
<reference evidence="1 2" key="1">
    <citation type="submission" date="2019-02" db="EMBL/GenBank/DDBJ databases">
        <title>Draft genome sequences of novel Actinobacteria.</title>
        <authorList>
            <person name="Sahin N."/>
            <person name="Ay H."/>
            <person name="Saygin H."/>
        </authorList>
    </citation>
    <scope>NUCLEOTIDE SEQUENCE [LARGE SCALE GENOMIC DNA]</scope>
    <source>
        <strain evidence="1 2">8K307</strain>
    </source>
</reference>
<comment type="caution">
    <text evidence="1">The sequence shown here is derived from an EMBL/GenBank/DDBJ whole genome shotgun (WGS) entry which is preliminary data.</text>
</comment>
<protein>
    <submittedName>
        <fullName evidence="1">Uncharacterized protein</fullName>
    </submittedName>
</protein>
<proteinExistence type="predicted"/>
<dbReference type="AlphaFoldDB" id="A0A4R4ZZI2"/>
<evidence type="ECO:0000313" key="1">
    <source>
        <dbReference type="EMBL" id="TDD64495.1"/>
    </source>
</evidence>
<dbReference type="RefSeq" id="WP_132107640.1">
    <property type="nucleotide sequence ID" value="NZ_SMLB01000067.1"/>
</dbReference>